<feature type="signal peptide" evidence="1">
    <location>
        <begin position="1"/>
        <end position="26"/>
    </location>
</feature>
<keyword evidence="1" id="KW-0732">Signal</keyword>
<proteinExistence type="predicted"/>
<keyword evidence="2" id="KW-1185">Reference proteome</keyword>
<feature type="chain" id="PRO_5026995295" evidence="1">
    <location>
        <begin position="27"/>
        <end position="275"/>
    </location>
</feature>
<organism evidence="2 3">
    <name type="scientific">Frankliniella occidentalis</name>
    <name type="common">Western flower thrips</name>
    <name type="synonym">Euthrips occidentalis</name>
    <dbReference type="NCBI Taxonomy" id="133901"/>
    <lineage>
        <taxon>Eukaryota</taxon>
        <taxon>Metazoa</taxon>
        <taxon>Ecdysozoa</taxon>
        <taxon>Arthropoda</taxon>
        <taxon>Hexapoda</taxon>
        <taxon>Insecta</taxon>
        <taxon>Pterygota</taxon>
        <taxon>Neoptera</taxon>
        <taxon>Paraneoptera</taxon>
        <taxon>Thysanoptera</taxon>
        <taxon>Terebrantia</taxon>
        <taxon>Thripoidea</taxon>
        <taxon>Thripidae</taxon>
        <taxon>Frankliniella</taxon>
    </lineage>
</organism>
<accession>A0A6J1S0C4</accession>
<evidence type="ECO:0000256" key="1">
    <source>
        <dbReference type="SAM" id="SignalP"/>
    </source>
</evidence>
<dbReference type="PANTHER" id="PTHR21261:SF6">
    <property type="entry name" value="BEATEN PATH IIA-RELATED"/>
    <property type="match status" value="1"/>
</dbReference>
<dbReference type="AlphaFoldDB" id="A0A6J1S0C4"/>
<dbReference type="KEGG" id="foc:113203532"/>
<protein>
    <submittedName>
        <fullName evidence="3">Uncharacterized protein LOC113203532</fullName>
    </submittedName>
</protein>
<dbReference type="GeneID" id="113203532"/>
<dbReference type="RefSeq" id="XP_026274063.1">
    <property type="nucleotide sequence ID" value="XM_026418278.2"/>
</dbReference>
<evidence type="ECO:0000313" key="3">
    <source>
        <dbReference type="RefSeq" id="XP_026274063.1"/>
    </source>
</evidence>
<name>A0A6J1S0C4_FRAOC</name>
<evidence type="ECO:0000313" key="2">
    <source>
        <dbReference type="Proteomes" id="UP000504606"/>
    </source>
</evidence>
<gene>
    <name evidence="3" type="primary">LOC113203532</name>
</gene>
<dbReference type="Proteomes" id="UP000504606">
    <property type="component" value="Unplaced"/>
</dbReference>
<reference evidence="3" key="1">
    <citation type="submission" date="2025-08" db="UniProtKB">
        <authorList>
            <consortium name="RefSeq"/>
        </authorList>
    </citation>
    <scope>IDENTIFICATION</scope>
    <source>
        <tissue evidence="3">Whole organism</tissue>
    </source>
</reference>
<dbReference type="OrthoDB" id="196393at2759"/>
<sequence>MACSTMAALWVYTVVLLALEAGGGACLRDVTLSVHPPAVERGQQARLVCNYDLENTKLYSVKYYRGQREFFRFFASEKPQTKVFAIGKVPINVDLSRSNATQVVLTNVDHALAGNVTCEVTVEPFRMLIAGAILTVVELPRSPPKLWVHQDRYELGDQLLANCSAPPAVPPAQLSFQINNVTMPTAMDTAYHFTADREMWSALSLSMRLDHRHFQNGRLTLQCTAKLPAGFAVKSEPQELGVRPSEPVPERVTSSSGWRARALLLLVILAPCIRR</sequence>
<dbReference type="PANTHER" id="PTHR21261">
    <property type="entry name" value="BEAT PROTEIN"/>
    <property type="match status" value="1"/>
</dbReference>